<dbReference type="Pfam" id="PF02076">
    <property type="entry name" value="STE3"/>
    <property type="match status" value="1"/>
</dbReference>
<keyword evidence="9" id="KW-0807">Transducer</keyword>
<evidence type="ECO:0000313" key="12">
    <source>
        <dbReference type="EMBL" id="THH15868.1"/>
    </source>
</evidence>
<keyword evidence="5 11" id="KW-1133">Transmembrane helix</keyword>
<name>A0A4S4LVN0_9AGAM</name>
<evidence type="ECO:0000256" key="6">
    <source>
        <dbReference type="ARBA" id="ARBA00023040"/>
    </source>
</evidence>
<dbReference type="EMBL" id="SGPL01000186">
    <property type="protein sequence ID" value="THH15868.1"/>
    <property type="molecule type" value="Genomic_DNA"/>
</dbReference>
<dbReference type="GO" id="GO:0005886">
    <property type="term" value="C:plasma membrane"/>
    <property type="evidence" value="ECO:0007669"/>
    <property type="project" value="TreeGrafter"/>
</dbReference>
<evidence type="ECO:0000256" key="4">
    <source>
        <dbReference type="ARBA" id="ARBA00022692"/>
    </source>
</evidence>
<gene>
    <name evidence="12" type="ORF">EW146_g4686</name>
</gene>
<evidence type="ECO:0000256" key="9">
    <source>
        <dbReference type="ARBA" id="ARBA00023224"/>
    </source>
</evidence>
<evidence type="ECO:0000256" key="3">
    <source>
        <dbReference type="ARBA" id="ARBA00022507"/>
    </source>
</evidence>
<evidence type="ECO:0000256" key="5">
    <source>
        <dbReference type="ARBA" id="ARBA00022989"/>
    </source>
</evidence>
<comment type="subcellular location">
    <subcellularLocation>
        <location evidence="1">Membrane</location>
        <topology evidence="1">Multi-pass membrane protein</topology>
    </subcellularLocation>
</comment>
<evidence type="ECO:0000256" key="2">
    <source>
        <dbReference type="ARBA" id="ARBA00011085"/>
    </source>
</evidence>
<dbReference type="GO" id="GO:0004933">
    <property type="term" value="F:mating-type a-factor pheromone receptor activity"/>
    <property type="evidence" value="ECO:0007669"/>
    <property type="project" value="InterPro"/>
</dbReference>
<sequence length="419" mass="46905">MGAPPNEVFSAFAFIGFVMCSIPFYWHLEVWHNNAINWAPVWCDISARIIIASSVAIPAASLCINRRLYKIASIKTVTITRSEKRRGVMVDLAIGLGIPVLEMILQYVVQGHRFDILEDYGCFPATYNTPPAYALVFCWPLAIGAVSFVYCSLTIRHFWKRRQQFNDVLSSSRNLNQSRYFRLMALAGIELLGTIPISSYSIYLNVTTNQVQRWISWEDTHSNFSRVRQIPAVLWRLSHQEMVSVELSRWLLVLCAFIFFTFFGFADEARKHYRLAYTSVASRLGHSTASMSSTESSGFETSKYRNGSSSRGRVTLPAFTSSTLSRSKRDSLLSFSDKLSTSISIGEFGVVEEKGKPYSPTESTASSSFDYIEQLGRRSSASAPEHAITHPVQSLDIVAVPRPAQNPPAPSSKHSGDMV</sequence>
<dbReference type="GO" id="GO:0000750">
    <property type="term" value="P:pheromone-dependent signal transduction involved in conjugation with cellular fusion"/>
    <property type="evidence" value="ECO:0007669"/>
    <property type="project" value="TreeGrafter"/>
</dbReference>
<evidence type="ECO:0000256" key="7">
    <source>
        <dbReference type="ARBA" id="ARBA00023136"/>
    </source>
</evidence>
<keyword evidence="7 11" id="KW-0472">Membrane</keyword>
<proteinExistence type="inferred from homology"/>
<organism evidence="12 13">
    <name type="scientific">Bondarzewia mesenterica</name>
    <dbReference type="NCBI Taxonomy" id="1095465"/>
    <lineage>
        <taxon>Eukaryota</taxon>
        <taxon>Fungi</taxon>
        <taxon>Dikarya</taxon>
        <taxon>Basidiomycota</taxon>
        <taxon>Agaricomycotina</taxon>
        <taxon>Agaricomycetes</taxon>
        <taxon>Russulales</taxon>
        <taxon>Bondarzewiaceae</taxon>
        <taxon>Bondarzewia</taxon>
    </lineage>
</organism>
<evidence type="ECO:0000256" key="10">
    <source>
        <dbReference type="SAM" id="MobiDB-lite"/>
    </source>
</evidence>
<feature type="transmembrane region" description="Helical" evidence="11">
    <location>
        <begin position="180"/>
        <end position="203"/>
    </location>
</feature>
<keyword evidence="8" id="KW-0675">Receptor</keyword>
<feature type="region of interest" description="Disordered" evidence="10">
    <location>
        <begin position="376"/>
        <end position="419"/>
    </location>
</feature>
<dbReference type="PRINTS" id="PR00899">
    <property type="entry name" value="GPCRSTE3"/>
</dbReference>
<dbReference type="Proteomes" id="UP000310158">
    <property type="component" value="Unassembled WGS sequence"/>
</dbReference>
<comment type="caution">
    <text evidence="12">The sequence shown here is derived from an EMBL/GenBank/DDBJ whole genome shotgun (WGS) entry which is preliminary data.</text>
</comment>
<dbReference type="AlphaFoldDB" id="A0A4S4LVN0"/>
<feature type="transmembrane region" description="Helical" evidence="11">
    <location>
        <begin position="7"/>
        <end position="26"/>
    </location>
</feature>
<dbReference type="InterPro" id="IPR001546">
    <property type="entry name" value="GPCR_Pheromne_A_rcpt"/>
</dbReference>
<feature type="transmembrane region" description="Helical" evidence="11">
    <location>
        <begin position="46"/>
        <end position="68"/>
    </location>
</feature>
<keyword evidence="13" id="KW-1185">Reference proteome</keyword>
<comment type="similarity">
    <text evidence="2">Belongs to the G-protein coupled receptor 4 family.</text>
</comment>
<keyword evidence="4 11" id="KW-0812">Transmembrane</keyword>
<reference evidence="12 13" key="1">
    <citation type="submission" date="2019-02" db="EMBL/GenBank/DDBJ databases">
        <title>Genome sequencing of the rare red list fungi Bondarzewia mesenterica.</title>
        <authorList>
            <person name="Buettner E."/>
            <person name="Kellner H."/>
        </authorList>
    </citation>
    <scope>NUCLEOTIDE SEQUENCE [LARGE SCALE GENOMIC DNA]</scope>
    <source>
        <strain evidence="12 13">DSM 108281</strain>
    </source>
</reference>
<feature type="transmembrane region" description="Helical" evidence="11">
    <location>
        <begin position="133"/>
        <end position="159"/>
    </location>
</feature>
<evidence type="ECO:0000313" key="13">
    <source>
        <dbReference type="Proteomes" id="UP000310158"/>
    </source>
</evidence>
<feature type="transmembrane region" description="Helical" evidence="11">
    <location>
        <begin position="88"/>
        <end position="109"/>
    </location>
</feature>
<accession>A0A4S4LVN0</accession>
<evidence type="ECO:0000256" key="8">
    <source>
        <dbReference type="ARBA" id="ARBA00023170"/>
    </source>
</evidence>
<feature type="compositionally biased region" description="Low complexity" evidence="10">
    <location>
        <begin position="289"/>
        <end position="301"/>
    </location>
</feature>
<keyword evidence="6" id="KW-0297">G-protein coupled receptor</keyword>
<dbReference type="OrthoDB" id="2874149at2759"/>
<feature type="region of interest" description="Disordered" evidence="10">
    <location>
        <begin position="289"/>
        <end position="311"/>
    </location>
</feature>
<evidence type="ECO:0000256" key="1">
    <source>
        <dbReference type="ARBA" id="ARBA00004141"/>
    </source>
</evidence>
<keyword evidence="3" id="KW-0589">Pheromone response</keyword>
<dbReference type="PANTHER" id="PTHR28097:SF1">
    <property type="entry name" value="PHEROMONE A FACTOR RECEPTOR"/>
    <property type="match status" value="1"/>
</dbReference>
<evidence type="ECO:0000256" key="11">
    <source>
        <dbReference type="SAM" id="Phobius"/>
    </source>
</evidence>
<dbReference type="CDD" id="cd14966">
    <property type="entry name" value="7tmD_STE3"/>
    <property type="match status" value="1"/>
</dbReference>
<feature type="transmembrane region" description="Helical" evidence="11">
    <location>
        <begin position="247"/>
        <end position="266"/>
    </location>
</feature>
<dbReference type="PRINTS" id="PR00900">
    <property type="entry name" value="PHEROMONEAR"/>
</dbReference>
<protein>
    <recommendedName>
        <fullName evidence="14">G-protein coupled receptors family 1 profile domain-containing protein</fullName>
    </recommendedName>
</protein>
<dbReference type="PANTHER" id="PTHR28097">
    <property type="entry name" value="PHEROMONE A FACTOR RECEPTOR"/>
    <property type="match status" value="1"/>
</dbReference>
<evidence type="ECO:0008006" key="14">
    <source>
        <dbReference type="Google" id="ProtNLM"/>
    </source>
</evidence>
<dbReference type="InterPro" id="IPR001499">
    <property type="entry name" value="GPCR_STE3"/>
</dbReference>